<dbReference type="Gene3D" id="2.160.20.10">
    <property type="entry name" value="Single-stranded right-handed beta-helix, Pectin lyase-like"/>
    <property type="match status" value="1"/>
</dbReference>
<proteinExistence type="predicted"/>
<sequence>MSDHTMSRRKLLGTLGAAGAALAAGNLLGVPYGSAAGSVTGSVYGSSLGDTCCDAWINAADYGVVGDNVTDDTAALQAAADAARTNGKPLFIPQTMLVKITSTVNMRYIPYIESLGTIVSYVDHTYAILAGNDSRNSKTYRLFFASVTKSGTLNADDIGIRLVGLKNGKVTVMNCYYLQLFADAADVTMSSIAYSEFYLGRMINTLELYGAAGLSWINENTFYEGAVKKLVIDGVTYAHNNNVFIKTCVESAGSIIQIKKGVRNKFYDLRTEGGTQIEFAAGTYYNVLIDNFISAPGNTAGGAVVTDNGQENFVLSSMEALYRIDDVMRIDRTSLIYDNTAEVNNVQKVTRSGFDKLVAQNFAVIYETGLIPVQDIRRFKFDSDAKLFRFRVYAYDENKVLLNDRLYISNIGGWTLTGDYASFGTNVSTAWVVFNDPAVKYANLAVYHNGPGSFEYVRLMAYLKPTASAQTVETIRRLQQRPLVQAAKPVRGLAYAGQAVAKSDGSGFWMCTARIDSALAAAATSGATLVGVSSAAGMTAGDVVAVLLDDRTTHWSTISAVAGSTITLTNALTGSASAGGAVAAIRWV</sequence>
<dbReference type="RefSeq" id="WP_344905995.1">
    <property type="nucleotide sequence ID" value="NZ_BAAAYO010000002.1"/>
</dbReference>
<protein>
    <submittedName>
        <fullName evidence="2">Glycosyl hydrolase family 28-related protein</fullName>
    </submittedName>
</protein>
<evidence type="ECO:0000313" key="2">
    <source>
        <dbReference type="EMBL" id="MFB9751140.1"/>
    </source>
</evidence>
<dbReference type="InterPro" id="IPR012334">
    <property type="entry name" value="Pectin_lyas_fold"/>
</dbReference>
<gene>
    <name evidence="2" type="ORF">ACFFNY_06105</name>
</gene>
<name>A0ABV5VS88_9BACL</name>
<dbReference type="EMBL" id="JBHMAG010000004">
    <property type="protein sequence ID" value="MFB9751140.1"/>
    <property type="molecule type" value="Genomic_DNA"/>
</dbReference>
<dbReference type="InterPro" id="IPR024535">
    <property type="entry name" value="RHGA/B-epi-like_pectate_lyase"/>
</dbReference>
<feature type="domain" description="Rhamnogalacturonase A/B/Epimerase-like pectate lyase" evidence="1">
    <location>
        <begin position="56"/>
        <end position="93"/>
    </location>
</feature>
<accession>A0ABV5VS88</accession>
<dbReference type="Proteomes" id="UP001589619">
    <property type="component" value="Unassembled WGS sequence"/>
</dbReference>
<keyword evidence="2" id="KW-0378">Hydrolase</keyword>
<evidence type="ECO:0000313" key="3">
    <source>
        <dbReference type="Proteomes" id="UP001589619"/>
    </source>
</evidence>
<dbReference type="InterPro" id="IPR011050">
    <property type="entry name" value="Pectin_lyase_fold/virulence"/>
</dbReference>
<dbReference type="PROSITE" id="PS51318">
    <property type="entry name" value="TAT"/>
    <property type="match status" value="1"/>
</dbReference>
<dbReference type="GO" id="GO:0016787">
    <property type="term" value="F:hydrolase activity"/>
    <property type="evidence" value="ECO:0007669"/>
    <property type="project" value="UniProtKB-KW"/>
</dbReference>
<evidence type="ECO:0000259" key="1">
    <source>
        <dbReference type="Pfam" id="PF12708"/>
    </source>
</evidence>
<keyword evidence="3" id="KW-1185">Reference proteome</keyword>
<dbReference type="SUPFAM" id="SSF51126">
    <property type="entry name" value="Pectin lyase-like"/>
    <property type="match status" value="1"/>
</dbReference>
<reference evidence="2 3" key="1">
    <citation type="submission" date="2024-09" db="EMBL/GenBank/DDBJ databases">
        <authorList>
            <person name="Sun Q."/>
            <person name="Mori K."/>
        </authorList>
    </citation>
    <scope>NUCLEOTIDE SEQUENCE [LARGE SCALE GENOMIC DNA]</scope>
    <source>
        <strain evidence="2 3">JCM 12520</strain>
    </source>
</reference>
<organism evidence="2 3">
    <name type="scientific">Paenibacillus hodogayensis</name>
    <dbReference type="NCBI Taxonomy" id="279208"/>
    <lineage>
        <taxon>Bacteria</taxon>
        <taxon>Bacillati</taxon>
        <taxon>Bacillota</taxon>
        <taxon>Bacilli</taxon>
        <taxon>Bacillales</taxon>
        <taxon>Paenibacillaceae</taxon>
        <taxon>Paenibacillus</taxon>
    </lineage>
</organism>
<dbReference type="Pfam" id="PF12708">
    <property type="entry name" value="Pect-lyase_RHGA_epim"/>
    <property type="match status" value="1"/>
</dbReference>
<dbReference type="InterPro" id="IPR006311">
    <property type="entry name" value="TAT_signal"/>
</dbReference>
<comment type="caution">
    <text evidence="2">The sequence shown here is derived from an EMBL/GenBank/DDBJ whole genome shotgun (WGS) entry which is preliminary data.</text>
</comment>